<evidence type="ECO:0000256" key="2">
    <source>
        <dbReference type="ARBA" id="ARBA00023239"/>
    </source>
</evidence>
<dbReference type="SUPFAM" id="SSF53639">
    <property type="entry name" value="AraD/HMP-PK domain-like"/>
    <property type="match status" value="1"/>
</dbReference>
<evidence type="ECO:0000313" key="5">
    <source>
        <dbReference type="Proteomes" id="UP001208935"/>
    </source>
</evidence>
<gene>
    <name evidence="4" type="ORF">D5039_08850</name>
</gene>
<dbReference type="PANTHER" id="PTHR22789:SF0">
    <property type="entry name" value="3-OXO-TETRONATE 4-PHOSPHATE DECARBOXYLASE-RELATED"/>
    <property type="match status" value="1"/>
</dbReference>
<sequence length="199" mass="21497">MTQGTSGNISARCAQGDEAGLLISPSGVDYDEMHPESLAWMRMDGEWSGPLKPSSEWRFHRDIYACRPEAGAVVHAHPTHATALAVQREAIPAFHYMVAVAGGYDIRCAPYATYGTEELSRNALAALVDRRACLLANHGLIAIGTDLRRAFALAVEVEALAHQYLLARATGTPTILDIAEMNRVLEKFKSYGANAQTAG</sequence>
<dbReference type="InterPro" id="IPR050197">
    <property type="entry name" value="Aldolase_class_II_sugar_metab"/>
</dbReference>
<dbReference type="Gene3D" id="3.40.225.10">
    <property type="entry name" value="Class II aldolase/adducin N-terminal domain"/>
    <property type="match status" value="1"/>
</dbReference>
<protein>
    <submittedName>
        <fullName evidence="4">Class II aldolase</fullName>
    </submittedName>
</protein>
<evidence type="ECO:0000259" key="3">
    <source>
        <dbReference type="SMART" id="SM01007"/>
    </source>
</evidence>
<dbReference type="EMBL" id="QZCW01000002">
    <property type="protein sequence ID" value="MCW5321262.1"/>
    <property type="molecule type" value="Genomic_DNA"/>
</dbReference>
<accession>A0ABT3KT09</accession>
<dbReference type="PANTHER" id="PTHR22789">
    <property type="entry name" value="FUCULOSE PHOSPHATE ALDOLASE"/>
    <property type="match status" value="1"/>
</dbReference>
<proteinExistence type="predicted"/>
<name>A0ABT3KT09_9BURK</name>
<organism evidence="4 5">
    <name type="scientific">Verminephrobacter aporrectodeae subsp. tuberculatae</name>
    <dbReference type="NCBI Taxonomy" id="1110392"/>
    <lineage>
        <taxon>Bacteria</taxon>
        <taxon>Pseudomonadati</taxon>
        <taxon>Pseudomonadota</taxon>
        <taxon>Betaproteobacteria</taxon>
        <taxon>Burkholderiales</taxon>
        <taxon>Comamonadaceae</taxon>
        <taxon>Verminephrobacter</taxon>
    </lineage>
</organism>
<keyword evidence="2" id="KW-0456">Lyase</keyword>
<keyword evidence="1" id="KW-0479">Metal-binding</keyword>
<evidence type="ECO:0000313" key="4">
    <source>
        <dbReference type="EMBL" id="MCW5321262.1"/>
    </source>
</evidence>
<evidence type="ECO:0000256" key="1">
    <source>
        <dbReference type="ARBA" id="ARBA00022723"/>
    </source>
</evidence>
<dbReference type="InterPro" id="IPR036409">
    <property type="entry name" value="Aldolase_II/adducin_N_sf"/>
</dbReference>
<keyword evidence="5" id="KW-1185">Reference proteome</keyword>
<comment type="caution">
    <text evidence="4">The sequence shown here is derived from an EMBL/GenBank/DDBJ whole genome shotgun (WGS) entry which is preliminary data.</text>
</comment>
<feature type="domain" description="Class II aldolase/adducin N-terminal" evidence="3">
    <location>
        <begin position="1"/>
        <end position="165"/>
    </location>
</feature>
<dbReference type="Proteomes" id="UP001208935">
    <property type="component" value="Unassembled WGS sequence"/>
</dbReference>
<dbReference type="SMART" id="SM01007">
    <property type="entry name" value="Aldolase_II"/>
    <property type="match status" value="1"/>
</dbReference>
<dbReference type="Pfam" id="PF00596">
    <property type="entry name" value="Aldolase_II"/>
    <property type="match status" value="1"/>
</dbReference>
<dbReference type="InterPro" id="IPR001303">
    <property type="entry name" value="Aldolase_II/adducin_N"/>
</dbReference>
<reference evidence="5" key="1">
    <citation type="submission" date="2023-07" db="EMBL/GenBank/DDBJ databases">
        <title>Verminephrobacter genomes.</title>
        <authorList>
            <person name="Lund M.B."/>
        </authorList>
    </citation>
    <scope>NUCLEOTIDE SEQUENCE [LARGE SCALE GENOMIC DNA]</scope>
    <source>
        <strain evidence="5">AtM5-05</strain>
    </source>
</reference>